<dbReference type="AlphaFoldDB" id="A0A2I1NAP2"/>
<name>A0A2I1NAP2_9BACT</name>
<accession>A0A2I1NAP2</accession>
<evidence type="ECO:0000313" key="2">
    <source>
        <dbReference type="EMBL" id="PKZ29432.1"/>
    </source>
</evidence>
<gene>
    <name evidence="2" type="ORF">CYJ41_03485</name>
</gene>
<dbReference type="InterPro" id="IPR036249">
    <property type="entry name" value="Thioredoxin-like_sf"/>
</dbReference>
<evidence type="ECO:0000313" key="3">
    <source>
        <dbReference type="Proteomes" id="UP000234639"/>
    </source>
</evidence>
<comment type="caution">
    <text evidence="2">The sequence shown here is derived from an EMBL/GenBank/DDBJ whole genome shotgun (WGS) entry which is preliminary data.</text>
</comment>
<evidence type="ECO:0000256" key="1">
    <source>
        <dbReference type="ARBA" id="ARBA00023284"/>
    </source>
</evidence>
<dbReference type="SUPFAM" id="SSF52833">
    <property type="entry name" value="Thioredoxin-like"/>
    <property type="match status" value="1"/>
</dbReference>
<sequence>MKDEILSKFPNANLQLIAGGSGNFIVEVENKVIFSKKETNRFPNKNEILDLI</sequence>
<evidence type="ECO:0008006" key="4">
    <source>
        <dbReference type="Google" id="ProtNLM"/>
    </source>
</evidence>
<dbReference type="InterPro" id="IPR011893">
    <property type="entry name" value="Selenoprotein_Rdx-typ"/>
</dbReference>
<dbReference type="Proteomes" id="UP000234639">
    <property type="component" value="Unassembled WGS sequence"/>
</dbReference>
<proteinExistence type="predicted"/>
<organism evidence="2 3">
    <name type="scientific">Campylobacter ureolyticus</name>
    <dbReference type="NCBI Taxonomy" id="827"/>
    <lineage>
        <taxon>Bacteria</taxon>
        <taxon>Pseudomonadati</taxon>
        <taxon>Campylobacterota</taxon>
        <taxon>Epsilonproteobacteria</taxon>
        <taxon>Campylobacterales</taxon>
        <taxon>Campylobacteraceae</taxon>
        <taxon>Campylobacter</taxon>
    </lineage>
</organism>
<dbReference type="Gene3D" id="3.40.30.10">
    <property type="entry name" value="Glutaredoxin"/>
    <property type="match status" value="1"/>
</dbReference>
<keyword evidence="1" id="KW-0676">Redox-active center</keyword>
<dbReference type="NCBIfam" id="TIGR02174">
    <property type="entry name" value="CXXU_selWTH"/>
    <property type="match status" value="1"/>
</dbReference>
<reference evidence="2 3" key="1">
    <citation type="submission" date="2017-12" db="EMBL/GenBank/DDBJ databases">
        <title>Phylogenetic diversity of female urinary microbiome.</title>
        <authorList>
            <person name="Thomas-White K."/>
            <person name="Wolfe A.J."/>
        </authorList>
    </citation>
    <scope>NUCLEOTIDE SEQUENCE [LARGE SCALE GENOMIC DNA]</scope>
    <source>
        <strain evidence="2 3">UMB0112</strain>
    </source>
</reference>
<dbReference type="EMBL" id="PKHU01000003">
    <property type="protein sequence ID" value="PKZ29432.1"/>
    <property type="molecule type" value="Genomic_DNA"/>
</dbReference>
<dbReference type="Pfam" id="PF10262">
    <property type="entry name" value="Rdx"/>
    <property type="match status" value="1"/>
</dbReference>
<protein>
    <recommendedName>
        <fullName evidence="4">Rdx family protein</fullName>
    </recommendedName>
</protein>